<dbReference type="AlphaFoldDB" id="A0A0A1V0I5"/>
<organism evidence="1 2">
    <name type="scientific">Metarhizium robertsii</name>
    <dbReference type="NCBI Taxonomy" id="568076"/>
    <lineage>
        <taxon>Eukaryota</taxon>
        <taxon>Fungi</taxon>
        <taxon>Dikarya</taxon>
        <taxon>Ascomycota</taxon>
        <taxon>Pezizomycotina</taxon>
        <taxon>Sordariomycetes</taxon>
        <taxon>Hypocreomycetidae</taxon>
        <taxon>Hypocreales</taxon>
        <taxon>Clavicipitaceae</taxon>
        <taxon>Metarhizium</taxon>
    </lineage>
</organism>
<name>A0A0A1V0I5_9HYPO</name>
<proteinExistence type="predicted"/>
<evidence type="ECO:0000313" key="2">
    <source>
        <dbReference type="Proteomes" id="UP000030151"/>
    </source>
</evidence>
<comment type="caution">
    <text evidence="1">The sequence shown here is derived from an EMBL/GenBank/DDBJ whole genome shotgun (WGS) entry which is preliminary data.</text>
</comment>
<sequence>MTRAQHRRNLSGLWFDGIVTNRPLQLAVCAFGPVSVGKSNSNATENGITTGHSPVHIAKNFGGRKAAWKLTGGRDKGGHRKRLLHAWSTTGEYGMNTACARGKFLTVRDKRHSQQPDSLLALQPLQPCVLHLRQVRAYDCVASEICQASHRERLSASVGRFVTMTAWVHGFYSGLCCGFIAPYGGVHRTAYSGQLYGTGRSGVNWSSLAMRLVAIPGRPAIPAAACDSQDGKMVPRWDHGLDAAHISGVIH</sequence>
<reference evidence="1 2" key="1">
    <citation type="submission" date="2014-02" db="EMBL/GenBank/DDBJ databases">
        <title>The genome sequence of the entomopathogenic fungus Metarhizium robertsii ARSEF 2575.</title>
        <authorList>
            <person name="Giuliano Garisto Donzelli B."/>
            <person name="Roe B.A."/>
            <person name="Macmil S.L."/>
            <person name="Krasnoff S.B."/>
            <person name="Gibson D.M."/>
        </authorList>
    </citation>
    <scope>NUCLEOTIDE SEQUENCE [LARGE SCALE GENOMIC DNA]</scope>
    <source>
        <strain evidence="1 2">ARSEF 2575</strain>
    </source>
</reference>
<accession>A0A0A1V0I5</accession>
<protein>
    <submittedName>
        <fullName evidence="1">Uncharacterized protein</fullName>
    </submittedName>
</protein>
<gene>
    <name evidence="1" type="ORF">X797_003596</name>
</gene>
<dbReference type="Proteomes" id="UP000030151">
    <property type="component" value="Unassembled WGS sequence"/>
</dbReference>
<dbReference type="EMBL" id="JELW01000003">
    <property type="protein sequence ID" value="EXV03797.1"/>
    <property type="molecule type" value="Genomic_DNA"/>
</dbReference>
<evidence type="ECO:0000313" key="1">
    <source>
        <dbReference type="EMBL" id="EXV03797.1"/>
    </source>
</evidence>
<dbReference type="HOGENOM" id="CLU_1107350_0_0_1"/>